<sequence length="633" mass="67646">MIIILNKEEQTMTLVTNLKQHSHIITTALCLALILIGILLFQTGQGWAPILFISAFVIGGYQSAKEGISELIFDKHLSVDLLMILAAIGSGLIGYWMEGALLIFIFSLSSTLEELAMKKSKNAIAALMNMTPPTARKIEENGDITVLDTAAIRIGDLLQVRKGDTVPLDATLISPQSIFDESMITGEPLPAEKMAGDAVIGGTINQGPTVTVQVTAEKGDALFDKIVQMVENAQESKSKTATFIENMEDTYVKVVLVVVPLFILLAHFALGWDWLTAFYRGMILLTIASPCALVASSSPATLSAISRAARKGMIIKGGDIADNIANLEAIVFDKTGTLTIGKPEVVGATYLGDEELIKQVVQAVEKQSSHPIAQALMTYTADSSAIALQSLEDVTGKGLVAGYEGDSWKIGKAGFVADSLVSPLSAGLLAQIDEAESTGKTLVYVSQNDVLVAIFMVEDSLKPESKQLIAQLKEMGVTPILLTGDQEKTARYVASQVGIDRVIANCLPTDKAAVIQELQTEFASVGMVGDGINDAPALAQANVSYAMGSGTDIAMESADIVLMEDLTRIPYSIRLSKKMRGIIKQNIIFALSVIALLIISNLFQSINLPLGVVGHEGSTILVILNGLRLLYFK</sequence>
<dbReference type="SUPFAM" id="SSF81660">
    <property type="entry name" value="Metal cation-transporting ATPase, ATP-binding domain N"/>
    <property type="match status" value="1"/>
</dbReference>
<keyword evidence="10 11" id="KW-0472">Membrane</keyword>
<evidence type="ECO:0000256" key="6">
    <source>
        <dbReference type="ARBA" id="ARBA00022840"/>
    </source>
</evidence>
<dbReference type="InterPro" id="IPR059000">
    <property type="entry name" value="ATPase_P-type_domA"/>
</dbReference>
<dbReference type="InterPro" id="IPR051949">
    <property type="entry name" value="Cation_Transport_ATPase"/>
</dbReference>
<dbReference type="GO" id="GO:0046872">
    <property type="term" value="F:metal ion binding"/>
    <property type="evidence" value="ECO:0007669"/>
    <property type="project" value="UniProtKB-KW"/>
</dbReference>
<dbReference type="KEGG" id="ssw:SSGZ1_0284"/>
<evidence type="ECO:0000256" key="7">
    <source>
        <dbReference type="ARBA" id="ARBA00022842"/>
    </source>
</evidence>
<dbReference type="PANTHER" id="PTHR43079">
    <property type="entry name" value="PROBABLE CADMIUM/ZINC-TRANSPORTING ATPASE HMA1"/>
    <property type="match status" value="1"/>
</dbReference>
<dbReference type="Proteomes" id="UP000002359">
    <property type="component" value="Chromosome"/>
</dbReference>
<keyword evidence="9 11" id="KW-1133">Transmembrane helix</keyword>
<feature type="transmembrane region" description="Helical" evidence="11">
    <location>
        <begin position="612"/>
        <end position="631"/>
    </location>
</feature>
<reference evidence="13 14" key="1">
    <citation type="journal article" date="2009" name="J. Infect. Dis.">
        <title>Clinical, experimental, and genomic differences between intermediately pathogenic, highly pathogenic, and epidemic Streptococcus suis.</title>
        <authorList>
            <person name="Ye C."/>
            <person name="Zheng H."/>
            <person name="Zhang J."/>
            <person name="Jing H."/>
            <person name="Wang L."/>
            <person name="Xiong Y."/>
            <person name="Wang W."/>
            <person name="Zhou Z."/>
            <person name="Sun Q."/>
            <person name="Luo X."/>
            <person name="Du H."/>
            <person name="Gottschalk M."/>
            <person name="Xu J."/>
        </authorList>
    </citation>
    <scope>NUCLEOTIDE SEQUENCE [LARGE SCALE GENOMIC DNA]</scope>
    <source>
        <strain evidence="13 14">GZ1</strain>
    </source>
</reference>
<dbReference type="SUPFAM" id="SSF81665">
    <property type="entry name" value="Calcium ATPase, transmembrane domain M"/>
    <property type="match status" value="1"/>
</dbReference>
<accession>D5AFY4</accession>
<dbReference type="NCBIfam" id="TIGR01494">
    <property type="entry name" value="ATPase_P-type"/>
    <property type="match status" value="1"/>
</dbReference>
<keyword evidence="6 11" id="KW-0067">ATP-binding</keyword>
<dbReference type="SFLD" id="SFLDF00027">
    <property type="entry name" value="p-type_atpase"/>
    <property type="match status" value="1"/>
</dbReference>
<gene>
    <name evidence="13" type="ordered locus">SSGZ1_0284</name>
</gene>
<dbReference type="InterPro" id="IPR023298">
    <property type="entry name" value="ATPase_P-typ_TM_dom_sf"/>
</dbReference>
<dbReference type="HOGENOM" id="CLU_001771_6_3_9"/>
<dbReference type="Pfam" id="PF00122">
    <property type="entry name" value="E1-E2_ATPase"/>
    <property type="match status" value="1"/>
</dbReference>
<dbReference type="GO" id="GO:0016887">
    <property type="term" value="F:ATP hydrolysis activity"/>
    <property type="evidence" value="ECO:0007669"/>
    <property type="project" value="InterPro"/>
</dbReference>
<evidence type="ECO:0000256" key="11">
    <source>
        <dbReference type="RuleBase" id="RU362081"/>
    </source>
</evidence>
<feature type="transmembrane region" description="Helical" evidence="11">
    <location>
        <begin position="84"/>
        <end position="108"/>
    </location>
</feature>
<dbReference type="InterPro" id="IPR018303">
    <property type="entry name" value="ATPase_P-typ_P_site"/>
</dbReference>
<dbReference type="PRINTS" id="PR00941">
    <property type="entry name" value="CDATPASE"/>
</dbReference>
<dbReference type="AlphaFoldDB" id="D5AFY4"/>
<keyword evidence="7" id="KW-0460">Magnesium</keyword>
<evidence type="ECO:0000259" key="12">
    <source>
        <dbReference type="Pfam" id="PF00122"/>
    </source>
</evidence>
<dbReference type="InterPro" id="IPR023214">
    <property type="entry name" value="HAD_sf"/>
</dbReference>
<organism evidence="13 14">
    <name type="scientific">Streptococcus suis (strain GZ1)</name>
    <dbReference type="NCBI Taxonomy" id="423211"/>
    <lineage>
        <taxon>Bacteria</taxon>
        <taxon>Bacillati</taxon>
        <taxon>Bacillota</taxon>
        <taxon>Bacilli</taxon>
        <taxon>Lactobacillales</taxon>
        <taxon>Streptococcaceae</taxon>
        <taxon>Streptococcus</taxon>
    </lineage>
</organism>
<feature type="transmembrane region" description="Helical" evidence="11">
    <location>
        <begin position="20"/>
        <end position="40"/>
    </location>
</feature>
<comment type="subcellular location">
    <subcellularLocation>
        <location evidence="11">Cell membrane</location>
    </subcellularLocation>
    <subcellularLocation>
        <location evidence="1">Membrane</location>
        <topology evidence="1">Multi-pass membrane protein</topology>
    </subcellularLocation>
</comment>
<protein>
    <submittedName>
        <fullName evidence="13">Heavy metal-(Cd/Co/Hg/Pb/Zn)-translocating P-type ATPase</fullName>
    </submittedName>
</protein>
<dbReference type="GO" id="GO:0005524">
    <property type="term" value="F:ATP binding"/>
    <property type="evidence" value="ECO:0007669"/>
    <property type="project" value="UniProtKB-UniRule"/>
</dbReference>
<feature type="transmembrane region" description="Helical" evidence="11">
    <location>
        <begin position="282"/>
        <end position="305"/>
    </location>
</feature>
<dbReference type="Gene3D" id="3.40.50.1000">
    <property type="entry name" value="HAD superfamily/HAD-like"/>
    <property type="match status" value="1"/>
</dbReference>
<evidence type="ECO:0000256" key="1">
    <source>
        <dbReference type="ARBA" id="ARBA00004141"/>
    </source>
</evidence>
<dbReference type="InterPro" id="IPR001757">
    <property type="entry name" value="P_typ_ATPase"/>
</dbReference>
<dbReference type="SUPFAM" id="SSF56784">
    <property type="entry name" value="HAD-like"/>
    <property type="match status" value="1"/>
</dbReference>
<keyword evidence="8" id="KW-1278">Translocase</keyword>
<keyword evidence="11" id="KW-1003">Cell membrane</keyword>
<dbReference type="GO" id="GO:0019829">
    <property type="term" value="F:ATPase-coupled monoatomic cation transmembrane transporter activity"/>
    <property type="evidence" value="ECO:0007669"/>
    <property type="project" value="InterPro"/>
</dbReference>
<dbReference type="SFLD" id="SFLDS00003">
    <property type="entry name" value="Haloacid_Dehalogenase"/>
    <property type="match status" value="1"/>
</dbReference>
<dbReference type="InterPro" id="IPR008250">
    <property type="entry name" value="ATPase_P-typ_transduc_dom_A_sf"/>
</dbReference>
<feature type="transmembrane region" description="Helical" evidence="11">
    <location>
        <begin position="251"/>
        <end position="270"/>
    </location>
</feature>
<feature type="domain" description="P-type ATPase A" evidence="12">
    <location>
        <begin position="129"/>
        <end position="231"/>
    </location>
</feature>
<evidence type="ECO:0000256" key="5">
    <source>
        <dbReference type="ARBA" id="ARBA00022741"/>
    </source>
</evidence>
<evidence type="ECO:0000313" key="13">
    <source>
        <dbReference type="EMBL" id="ADE30749.1"/>
    </source>
</evidence>
<dbReference type="Gene3D" id="3.40.1110.10">
    <property type="entry name" value="Calcium-transporting ATPase, cytoplasmic domain N"/>
    <property type="match status" value="1"/>
</dbReference>
<evidence type="ECO:0000256" key="4">
    <source>
        <dbReference type="ARBA" id="ARBA00022723"/>
    </source>
</evidence>
<evidence type="ECO:0000313" key="14">
    <source>
        <dbReference type="Proteomes" id="UP000002359"/>
    </source>
</evidence>
<feature type="transmembrane region" description="Helical" evidence="11">
    <location>
        <begin position="587"/>
        <end position="606"/>
    </location>
</feature>
<dbReference type="EMBL" id="CP000837">
    <property type="protein sequence ID" value="ADE30749.1"/>
    <property type="molecule type" value="Genomic_DNA"/>
</dbReference>
<evidence type="ECO:0000256" key="8">
    <source>
        <dbReference type="ARBA" id="ARBA00022967"/>
    </source>
</evidence>
<keyword evidence="3 11" id="KW-0812">Transmembrane</keyword>
<dbReference type="NCBIfam" id="TIGR01525">
    <property type="entry name" value="ATPase-IB_hvy"/>
    <property type="match status" value="1"/>
</dbReference>
<evidence type="ECO:0000256" key="9">
    <source>
        <dbReference type="ARBA" id="ARBA00022989"/>
    </source>
</evidence>
<dbReference type="PRINTS" id="PR00119">
    <property type="entry name" value="CATATPASE"/>
</dbReference>
<evidence type="ECO:0000256" key="3">
    <source>
        <dbReference type="ARBA" id="ARBA00022692"/>
    </source>
</evidence>
<keyword evidence="4 11" id="KW-0479">Metal-binding</keyword>
<dbReference type="InterPro" id="IPR027256">
    <property type="entry name" value="P-typ_ATPase_IB"/>
</dbReference>
<dbReference type="PANTHER" id="PTHR43079:SF1">
    <property type="entry name" value="CADMIUM_ZINC-TRANSPORTING ATPASE HMA1, CHLOROPLASTIC-RELATED"/>
    <property type="match status" value="1"/>
</dbReference>
<name>D5AFY4_STRGZ</name>
<dbReference type="SFLD" id="SFLDG00002">
    <property type="entry name" value="C1.7:_P-type_atpase_like"/>
    <property type="match status" value="1"/>
</dbReference>
<dbReference type="InterPro" id="IPR023299">
    <property type="entry name" value="ATPase_P-typ_cyto_dom_N"/>
</dbReference>
<evidence type="ECO:0000256" key="2">
    <source>
        <dbReference type="ARBA" id="ARBA00006024"/>
    </source>
</evidence>
<dbReference type="Gene3D" id="2.70.150.10">
    <property type="entry name" value="Calcium-transporting ATPase, cytoplasmic transduction domain A"/>
    <property type="match status" value="1"/>
</dbReference>
<comment type="similarity">
    <text evidence="2 11">Belongs to the cation transport ATPase (P-type) (TC 3.A.3) family. Type IB subfamily.</text>
</comment>
<keyword evidence="5 11" id="KW-0547">Nucleotide-binding</keyword>
<dbReference type="PROSITE" id="PS00154">
    <property type="entry name" value="ATPASE_E1_E2"/>
    <property type="match status" value="1"/>
</dbReference>
<dbReference type="InterPro" id="IPR044492">
    <property type="entry name" value="P_typ_ATPase_HD_dom"/>
</dbReference>
<proteinExistence type="inferred from homology"/>
<dbReference type="SUPFAM" id="SSF81653">
    <property type="entry name" value="Calcium ATPase, transduction domain A"/>
    <property type="match status" value="1"/>
</dbReference>
<dbReference type="Pfam" id="PF00702">
    <property type="entry name" value="Hydrolase"/>
    <property type="match status" value="1"/>
</dbReference>
<dbReference type="PATRIC" id="fig|423211.3.peg.282"/>
<dbReference type="InterPro" id="IPR036412">
    <property type="entry name" value="HAD-like_sf"/>
</dbReference>
<dbReference type="CDD" id="cd07551">
    <property type="entry name" value="P-type_ATPase_HM_ZosA_PfeT-like"/>
    <property type="match status" value="1"/>
</dbReference>
<dbReference type="GO" id="GO:0005886">
    <property type="term" value="C:plasma membrane"/>
    <property type="evidence" value="ECO:0007669"/>
    <property type="project" value="UniProtKB-SubCell"/>
</dbReference>
<evidence type="ECO:0000256" key="10">
    <source>
        <dbReference type="ARBA" id="ARBA00023136"/>
    </source>
</evidence>